<keyword evidence="1" id="KW-1133">Transmembrane helix</keyword>
<name>A0A1I4DXT1_9ACTN</name>
<dbReference type="PANTHER" id="PTHR48100">
    <property type="entry name" value="BROAD-SPECIFICITY PHOSPHATASE YOR283W-RELATED"/>
    <property type="match status" value="1"/>
</dbReference>
<dbReference type="InterPro" id="IPR013078">
    <property type="entry name" value="His_Pase_superF_clade-1"/>
</dbReference>
<keyword evidence="3" id="KW-1185">Reference proteome</keyword>
<dbReference type="GO" id="GO:0016791">
    <property type="term" value="F:phosphatase activity"/>
    <property type="evidence" value="ECO:0007669"/>
    <property type="project" value="TreeGrafter"/>
</dbReference>
<sequence length="222" mass="24296">MSPSVTACQKGFSMRSVYAIAHPEATHHVEKVVGGWHDSCLTPAGMRAAASIAQTLRARIPEGAEVEVVSSDLLRARQTADRVAETLGVEALLDRRLREKSYGEAEGRPQEWLDRRFVPPPAAGDRMGHHEGVRGAETRAECARRVYAAVDELLRRPCGHQIVVTHGFALTFVVAFWIGMPFESLGSVSFRAPSGSITVLREDDFFHNRQVVSLGDTGHLGL</sequence>
<evidence type="ECO:0000256" key="1">
    <source>
        <dbReference type="SAM" id="Phobius"/>
    </source>
</evidence>
<protein>
    <submittedName>
        <fullName evidence="2">Probable phosphoglycerate mutase</fullName>
    </submittedName>
</protein>
<dbReference type="GO" id="GO:0005737">
    <property type="term" value="C:cytoplasm"/>
    <property type="evidence" value="ECO:0007669"/>
    <property type="project" value="TreeGrafter"/>
</dbReference>
<dbReference type="PANTHER" id="PTHR48100:SF1">
    <property type="entry name" value="HISTIDINE PHOSPHATASE FAMILY PROTEIN-RELATED"/>
    <property type="match status" value="1"/>
</dbReference>
<evidence type="ECO:0000313" key="2">
    <source>
        <dbReference type="EMBL" id="SFK97510.1"/>
    </source>
</evidence>
<dbReference type="SMART" id="SM00855">
    <property type="entry name" value="PGAM"/>
    <property type="match status" value="1"/>
</dbReference>
<dbReference type="Pfam" id="PF00300">
    <property type="entry name" value="His_Phos_1"/>
    <property type="match status" value="1"/>
</dbReference>
<keyword evidence="1" id="KW-0812">Transmembrane</keyword>
<reference evidence="3" key="1">
    <citation type="submission" date="2016-10" db="EMBL/GenBank/DDBJ databases">
        <authorList>
            <person name="Varghese N."/>
            <person name="Submissions S."/>
        </authorList>
    </citation>
    <scope>NUCLEOTIDE SEQUENCE [LARGE SCALE GENOMIC DNA]</scope>
    <source>
        <strain evidence="3">PL19</strain>
    </source>
</reference>
<gene>
    <name evidence="2" type="ORF">SAMN05192584_11127</name>
</gene>
<accession>A0A1I4DXT1</accession>
<dbReference type="InterPro" id="IPR050275">
    <property type="entry name" value="PGM_Phosphatase"/>
</dbReference>
<dbReference type="Proteomes" id="UP000198928">
    <property type="component" value="Unassembled WGS sequence"/>
</dbReference>
<evidence type="ECO:0000313" key="3">
    <source>
        <dbReference type="Proteomes" id="UP000198928"/>
    </source>
</evidence>
<organism evidence="2 3">
    <name type="scientific">Streptomyces pini</name>
    <dbReference type="NCBI Taxonomy" id="1520580"/>
    <lineage>
        <taxon>Bacteria</taxon>
        <taxon>Bacillati</taxon>
        <taxon>Actinomycetota</taxon>
        <taxon>Actinomycetes</taxon>
        <taxon>Kitasatosporales</taxon>
        <taxon>Streptomycetaceae</taxon>
        <taxon>Streptomyces</taxon>
    </lineage>
</organism>
<dbReference type="SUPFAM" id="SSF53254">
    <property type="entry name" value="Phosphoglycerate mutase-like"/>
    <property type="match status" value="1"/>
</dbReference>
<dbReference type="InterPro" id="IPR029033">
    <property type="entry name" value="His_PPase_superfam"/>
</dbReference>
<keyword evidence="1" id="KW-0472">Membrane</keyword>
<feature type="transmembrane region" description="Helical" evidence="1">
    <location>
        <begin position="162"/>
        <end position="180"/>
    </location>
</feature>
<dbReference type="Gene3D" id="3.40.50.1240">
    <property type="entry name" value="Phosphoglycerate mutase-like"/>
    <property type="match status" value="1"/>
</dbReference>
<dbReference type="CDD" id="cd07067">
    <property type="entry name" value="HP_PGM_like"/>
    <property type="match status" value="1"/>
</dbReference>
<dbReference type="AlphaFoldDB" id="A0A1I4DXT1"/>
<dbReference type="EMBL" id="FOSG01000011">
    <property type="protein sequence ID" value="SFK97510.1"/>
    <property type="molecule type" value="Genomic_DNA"/>
</dbReference>
<proteinExistence type="predicted"/>